<evidence type="ECO:0000256" key="2">
    <source>
        <dbReference type="ARBA" id="ARBA00022679"/>
    </source>
</evidence>
<dbReference type="GO" id="GO:0009073">
    <property type="term" value="P:aromatic amino acid family biosynthetic process"/>
    <property type="evidence" value="ECO:0007669"/>
    <property type="project" value="UniProtKB-KW"/>
</dbReference>
<keyword evidence="2 7" id="KW-0808">Transferase</keyword>
<keyword evidence="4 7" id="KW-0418">Kinase</keyword>
<comment type="function">
    <text evidence="7">Catalyzes the specific phosphorylation of the 3-hydroxyl group of shikimic acid using ATP as a cosubstrate.</text>
</comment>
<keyword evidence="7" id="KW-0479">Metal-binding</keyword>
<dbReference type="CDD" id="cd00464">
    <property type="entry name" value="SK"/>
    <property type="match status" value="1"/>
</dbReference>
<dbReference type="HAMAP" id="MF_00109">
    <property type="entry name" value="Shikimate_kinase"/>
    <property type="match status" value="1"/>
</dbReference>
<accession>H5XAS7</accession>
<dbReference type="Gene3D" id="3.40.50.300">
    <property type="entry name" value="P-loop containing nucleotide triphosphate hydrolases"/>
    <property type="match status" value="1"/>
</dbReference>
<dbReference type="GO" id="GO:0005829">
    <property type="term" value="C:cytosol"/>
    <property type="evidence" value="ECO:0007669"/>
    <property type="project" value="TreeGrafter"/>
</dbReference>
<dbReference type="STRING" id="882083.SacmaDRAFT_3356"/>
<dbReference type="GO" id="GO:0005524">
    <property type="term" value="F:ATP binding"/>
    <property type="evidence" value="ECO:0007669"/>
    <property type="project" value="UniProtKB-UniRule"/>
</dbReference>
<name>H5XAS7_9PSEU</name>
<dbReference type="GO" id="GO:0004765">
    <property type="term" value="F:shikimate kinase activity"/>
    <property type="evidence" value="ECO:0007669"/>
    <property type="project" value="UniProtKB-UniRule"/>
</dbReference>
<dbReference type="Pfam" id="PF01202">
    <property type="entry name" value="SKI"/>
    <property type="match status" value="1"/>
</dbReference>
<proteinExistence type="inferred from homology"/>
<feature type="binding site" evidence="7">
    <location>
        <position position="41"/>
    </location>
    <ligand>
        <name>Mg(2+)</name>
        <dbReference type="ChEBI" id="CHEBI:18420"/>
    </ligand>
</feature>
<evidence type="ECO:0000256" key="3">
    <source>
        <dbReference type="ARBA" id="ARBA00022741"/>
    </source>
</evidence>
<dbReference type="GO" id="GO:0009423">
    <property type="term" value="P:chorismate biosynthetic process"/>
    <property type="evidence" value="ECO:0007669"/>
    <property type="project" value="UniProtKB-UniRule"/>
</dbReference>
<dbReference type="PANTHER" id="PTHR21087">
    <property type="entry name" value="SHIKIMATE KINASE"/>
    <property type="match status" value="1"/>
</dbReference>
<comment type="subunit">
    <text evidence="7">Monomer.</text>
</comment>
<keyword evidence="3 7" id="KW-0547">Nucleotide-binding</keyword>
<feature type="compositionally biased region" description="Basic and acidic residues" evidence="8">
    <location>
        <begin position="205"/>
        <end position="214"/>
    </location>
</feature>
<keyword evidence="7" id="KW-0963">Cytoplasm</keyword>
<feature type="region of interest" description="Disordered" evidence="8">
    <location>
        <begin position="191"/>
        <end position="228"/>
    </location>
</feature>
<reference evidence="9 10" key="1">
    <citation type="journal article" date="2012" name="Stand. Genomic Sci.">
        <title>Genome sequence of the ocean sediment bacterium Saccharomonospora marina type strain (XMU15(T)).</title>
        <authorList>
            <person name="Klenk H.P."/>
            <person name="Lu M."/>
            <person name="Lucas S."/>
            <person name="Lapidus A."/>
            <person name="Copeland A."/>
            <person name="Pitluck S."/>
            <person name="Goodwin L.A."/>
            <person name="Han C."/>
            <person name="Tapia R."/>
            <person name="Brambilla E.M."/>
            <person name="Potter G."/>
            <person name="Land M."/>
            <person name="Ivanova N."/>
            <person name="Rohde M."/>
            <person name="Goker M."/>
            <person name="Detter J.C."/>
            <person name="Li W.J."/>
            <person name="Kyrpides N.C."/>
            <person name="Woyke T."/>
        </authorList>
    </citation>
    <scope>NUCLEOTIDE SEQUENCE [LARGE SCALE GENOMIC DNA]</scope>
    <source>
        <strain evidence="9 10">XMU15</strain>
    </source>
</reference>
<evidence type="ECO:0000256" key="7">
    <source>
        <dbReference type="HAMAP-Rule" id="MF_00109"/>
    </source>
</evidence>
<comment type="pathway">
    <text evidence="7">Metabolic intermediate biosynthesis; chorismate biosynthesis; chorismate from D-erythrose 4-phosphate and phosphoenolpyruvate: step 5/7.</text>
</comment>
<keyword evidence="10" id="KW-1185">Reference proteome</keyword>
<evidence type="ECO:0000256" key="6">
    <source>
        <dbReference type="ARBA" id="ARBA00023141"/>
    </source>
</evidence>
<comment type="similarity">
    <text evidence="7">Belongs to the shikimate kinase family.</text>
</comment>
<dbReference type="SUPFAM" id="SSF52540">
    <property type="entry name" value="P-loop containing nucleoside triphosphate hydrolases"/>
    <property type="match status" value="1"/>
</dbReference>
<protein>
    <recommendedName>
        <fullName evidence="7">Shikimate kinase</fullName>
        <shortName evidence="7">SK</shortName>
        <ecNumber evidence="7">2.7.1.71</ecNumber>
    </recommendedName>
</protein>
<dbReference type="InterPro" id="IPR031322">
    <property type="entry name" value="Shikimate/glucono_kinase"/>
</dbReference>
<dbReference type="InterPro" id="IPR027417">
    <property type="entry name" value="P-loop_NTPase"/>
</dbReference>
<keyword evidence="1 7" id="KW-0028">Amino-acid biosynthesis</keyword>
<dbReference type="PANTHER" id="PTHR21087:SF16">
    <property type="entry name" value="SHIKIMATE KINASE 1, CHLOROPLASTIC"/>
    <property type="match status" value="1"/>
</dbReference>
<evidence type="ECO:0000313" key="9">
    <source>
        <dbReference type="EMBL" id="EHR51581.1"/>
    </source>
</evidence>
<feature type="binding site" evidence="7">
    <location>
        <position position="161"/>
    </location>
    <ligand>
        <name>substrate</name>
    </ligand>
</feature>
<feature type="binding site" evidence="7">
    <location>
        <begin position="37"/>
        <end position="42"/>
    </location>
    <ligand>
        <name>ATP</name>
        <dbReference type="ChEBI" id="CHEBI:30616"/>
    </ligand>
</feature>
<feature type="binding site" evidence="7">
    <location>
        <position position="142"/>
    </location>
    <ligand>
        <name>ATP</name>
        <dbReference type="ChEBI" id="CHEBI:30616"/>
    </ligand>
</feature>
<dbReference type="UniPathway" id="UPA00053">
    <property type="reaction ID" value="UER00088"/>
</dbReference>
<dbReference type="EC" id="2.7.1.71" evidence="7"/>
<comment type="subcellular location">
    <subcellularLocation>
        <location evidence="7">Cytoplasm</location>
    </subcellularLocation>
</comment>
<evidence type="ECO:0000313" key="10">
    <source>
        <dbReference type="Proteomes" id="UP000004926"/>
    </source>
</evidence>
<dbReference type="GO" id="GO:0000287">
    <property type="term" value="F:magnesium ion binding"/>
    <property type="evidence" value="ECO:0007669"/>
    <property type="project" value="UniProtKB-UniRule"/>
</dbReference>
<dbReference type="InterPro" id="IPR000623">
    <property type="entry name" value="Shikimate_kinase/TSH1"/>
</dbReference>
<keyword evidence="5 7" id="KW-0067">ATP-binding</keyword>
<keyword evidence="7" id="KW-0460">Magnesium</keyword>
<dbReference type="HOGENOM" id="CLU_057607_3_3_11"/>
<dbReference type="eggNOG" id="COG0703">
    <property type="taxonomic scope" value="Bacteria"/>
</dbReference>
<dbReference type="Proteomes" id="UP000004926">
    <property type="component" value="Chromosome"/>
</dbReference>
<keyword evidence="6 7" id="KW-0057">Aromatic amino acid biosynthesis</keyword>
<dbReference type="AlphaFoldDB" id="H5XAS7"/>
<comment type="cofactor">
    <cofactor evidence="7">
        <name>Mg(2+)</name>
        <dbReference type="ChEBI" id="CHEBI:18420"/>
    </cofactor>
    <text evidence="7">Binds 1 Mg(2+) ion per subunit.</text>
</comment>
<feature type="binding site" evidence="7">
    <location>
        <position position="59"/>
    </location>
    <ligand>
        <name>substrate</name>
    </ligand>
</feature>
<gene>
    <name evidence="7" type="primary">aroK</name>
    <name evidence="9" type="ORF">SacmaDRAFT_3356</name>
</gene>
<evidence type="ECO:0000256" key="5">
    <source>
        <dbReference type="ARBA" id="ARBA00022840"/>
    </source>
</evidence>
<sequence>MAALTGRGPSGAGHTGADGYRGRMTARGPIIVVGPPGSGKSTVGPLLADRLGKPYHDADAELEARTGRRIADIFATDGEEAFRAIEEDVVAEGLARDDGVYALGGGAVLSERTRKRLAGHTVVFLNVGMAEGVRRTGMSTARPLLAGINPRATYRALLEARLPVYREVATVEIDTDDRSPDEVAAAVVDRLREGGVPESAPGGNRNDKNDKNDKNNANNTTEHSTGER</sequence>
<dbReference type="EMBL" id="CM001439">
    <property type="protein sequence ID" value="EHR51581.1"/>
    <property type="molecule type" value="Genomic_DNA"/>
</dbReference>
<dbReference type="GO" id="GO:0008652">
    <property type="term" value="P:amino acid biosynthetic process"/>
    <property type="evidence" value="ECO:0007669"/>
    <property type="project" value="UniProtKB-KW"/>
</dbReference>
<evidence type="ECO:0000256" key="8">
    <source>
        <dbReference type="SAM" id="MobiDB-lite"/>
    </source>
</evidence>
<evidence type="ECO:0000256" key="4">
    <source>
        <dbReference type="ARBA" id="ARBA00022777"/>
    </source>
</evidence>
<evidence type="ECO:0000256" key="1">
    <source>
        <dbReference type="ARBA" id="ARBA00022605"/>
    </source>
</evidence>
<feature type="binding site" evidence="7">
    <location>
        <position position="105"/>
    </location>
    <ligand>
        <name>substrate</name>
    </ligand>
</feature>
<comment type="catalytic activity">
    <reaction evidence="7">
        <text>shikimate + ATP = 3-phosphoshikimate + ADP + H(+)</text>
        <dbReference type="Rhea" id="RHEA:13121"/>
        <dbReference type="ChEBI" id="CHEBI:15378"/>
        <dbReference type="ChEBI" id="CHEBI:30616"/>
        <dbReference type="ChEBI" id="CHEBI:36208"/>
        <dbReference type="ChEBI" id="CHEBI:145989"/>
        <dbReference type="ChEBI" id="CHEBI:456216"/>
        <dbReference type="EC" id="2.7.1.71"/>
    </reaction>
</comment>
<feature type="region of interest" description="Disordered" evidence="8">
    <location>
        <begin position="1"/>
        <end position="21"/>
    </location>
</feature>
<organism evidence="9 10">
    <name type="scientific">Saccharomonospora marina XMU15</name>
    <dbReference type="NCBI Taxonomy" id="882083"/>
    <lineage>
        <taxon>Bacteria</taxon>
        <taxon>Bacillati</taxon>
        <taxon>Actinomycetota</taxon>
        <taxon>Actinomycetes</taxon>
        <taxon>Pseudonocardiales</taxon>
        <taxon>Pseudonocardiaceae</taxon>
        <taxon>Saccharomonospora</taxon>
    </lineage>
</organism>
<dbReference type="PRINTS" id="PR01100">
    <property type="entry name" value="SHIKIMTKNASE"/>
</dbReference>
<feature type="binding site" evidence="7">
    <location>
        <position position="83"/>
    </location>
    <ligand>
        <name>substrate</name>
    </ligand>
</feature>
<feature type="binding site" evidence="7">
    <location>
        <position position="178"/>
    </location>
    <ligand>
        <name>ATP</name>
        <dbReference type="ChEBI" id="CHEBI:30616"/>
    </ligand>
</feature>